<evidence type="ECO:0000313" key="2">
    <source>
        <dbReference type="EMBL" id="KAF7134921.1"/>
    </source>
</evidence>
<accession>A0A834LGI4</accession>
<protein>
    <submittedName>
        <fullName evidence="2">Uncharacterized protein</fullName>
    </submittedName>
</protein>
<proteinExistence type="predicted"/>
<evidence type="ECO:0000313" key="3">
    <source>
        <dbReference type="Proteomes" id="UP000626092"/>
    </source>
</evidence>
<dbReference type="OrthoDB" id="1928091at2759"/>
<keyword evidence="3" id="KW-1185">Reference proteome</keyword>
<sequence length="159" mass="18540">MCGDSRPTVFVDRGVVRLSRREYFLASCLDDVVHAQEERRRNGNRSKWAKESDKEFLMRMLATNREEDSSSSPSPSPLTRTEHTDFHESYACCRQRYLRSYIFTSKKPTAAQRTKNWIKEKKKNLKAVDENLKGRTCSFMDSCLKVLLFCGAKVDVHEY</sequence>
<dbReference type="PANTHER" id="PTHR35304:SF3">
    <property type="entry name" value="CATHEPSIN PROPEPTIDE INHIBITOR DOMAIN-CONTAINING PROTEIN"/>
    <property type="match status" value="1"/>
</dbReference>
<name>A0A834LGI4_RHOSS</name>
<feature type="region of interest" description="Disordered" evidence="1">
    <location>
        <begin position="62"/>
        <end position="83"/>
    </location>
</feature>
<dbReference type="PANTHER" id="PTHR35304">
    <property type="entry name" value="OS05G0120300 PROTEIN-RELATED"/>
    <property type="match status" value="1"/>
</dbReference>
<dbReference type="Proteomes" id="UP000626092">
    <property type="component" value="Unassembled WGS sequence"/>
</dbReference>
<gene>
    <name evidence="2" type="ORF">RHSIM_Rhsim08G0110600</name>
</gene>
<evidence type="ECO:0000256" key="1">
    <source>
        <dbReference type="SAM" id="MobiDB-lite"/>
    </source>
</evidence>
<dbReference type="AlphaFoldDB" id="A0A834LGI4"/>
<dbReference type="EMBL" id="WJXA01000008">
    <property type="protein sequence ID" value="KAF7134921.1"/>
    <property type="molecule type" value="Genomic_DNA"/>
</dbReference>
<reference evidence="2" key="1">
    <citation type="submission" date="2019-11" db="EMBL/GenBank/DDBJ databases">
        <authorList>
            <person name="Liu Y."/>
            <person name="Hou J."/>
            <person name="Li T.-Q."/>
            <person name="Guan C.-H."/>
            <person name="Wu X."/>
            <person name="Wu H.-Z."/>
            <person name="Ling F."/>
            <person name="Zhang R."/>
            <person name="Shi X.-G."/>
            <person name="Ren J.-P."/>
            <person name="Chen E.-F."/>
            <person name="Sun J.-M."/>
        </authorList>
    </citation>
    <scope>NUCLEOTIDE SEQUENCE</scope>
    <source>
        <strain evidence="2">Adult_tree_wgs_1</strain>
        <tissue evidence="2">Leaves</tissue>
    </source>
</reference>
<organism evidence="2 3">
    <name type="scientific">Rhododendron simsii</name>
    <name type="common">Sims's rhododendron</name>
    <dbReference type="NCBI Taxonomy" id="118357"/>
    <lineage>
        <taxon>Eukaryota</taxon>
        <taxon>Viridiplantae</taxon>
        <taxon>Streptophyta</taxon>
        <taxon>Embryophyta</taxon>
        <taxon>Tracheophyta</taxon>
        <taxon>Spermatophyta</taxon>
        <taxon>Magnoliopsida</taxon>
        <taxon>eudicotyledons</taxon>
        <taxon>Gunneridae</taxon>
        <taxon>Pentapetalae</taxon>
        <taxon>asterids</taxon>
        <taxon>Ericales</taxon>
        <taxon>Ericaceae</taxon>
        <taxon>Ericoideae</taxon>
        <taxon>Rhodoreae</taxon>
        <taxon>Rhododendron</taxon>
    </lineage>
</organism>
<comment type="caution">
    <text evidence="2">The sequence shown here is derived from an EMBL/GenBank/DDBJ whole genome shotgun (WGS) entry which is preliminary data.</text>
</comment>